<organism evidence="1 2">
    <name type="scientific">Legionella beliardensis</name>
    <dbReference type="NCBI Taxonomy" id="91822"/>
    <lineage>
        <taxon>Bacteria</taxon>
        <taxon>Pseudomonadati</taxon>
        <taxon>Pseudomonadota</taxon>
        <taxon>Gammaproteobacteria</taxon>
        <taxon>Legionellales</taxon>
        <taxon>Legionellaceae</taxon>
        <taxon>Legionella</taxon>
    </lineage>
</organism>
<dbReference type="RefSeq" id="WP_115304303.1">
    <property type="nucleotide sequence ID" value="NZ_CAAAHO010000013.1"/>
</dbReference>
<keyword evidence="2" id="KW-1185">Reference proteome</keyword>
<protein>
    <submittedName>
        <fullName evidence="1">F pilus extension/retraction protein TrbI Inner membrane protein</fullName>
    </submittedName>
</protein>
<name>A0A378JR69_9GAMM</name>
<sequence>MRLILPAIVLVLVVLLVSMTLYTLKPSERIAFFNKEAVYGQLIRQLAERKATEAQVAQTTRRFHAVLSQTLAHYTKRHQVVILDQKLVLAGGLDVTTEVTAELSQAMRKAS</sequence>
<proteinExistence type="predicted"/>
<reference evidence="1 2" key="1">
    <citation type="submission" date="2018-06" db="EMBL/GenBank/DDBJ databases">
        <authorList>
            <consortium name="Pathogen Informatics"/>
            <person name="Doyle S."/>
        </authorList>
    </citation>
    <scope>NUCLEOTIDE SEQUENCE [LARGE SCALE GENOMIC DNA]</scope>
    <source>
        <strain evidence="1 2">NCTC13315</strain>
    </source>
</reference>
<accession>A0A378JR69</accession>
<dbReference type="Proteomes" id="UP000254968">
    <property type="component" value="Unassembled WGS sequence"/>
</dbReference>
<gene>
    <name evidence="1" type="primary">trbI</name>
    <name evidence="1" type="ORF">NCTC13315_03061</name>
</gene>
<dbReference type="Pfam" id="PF09677">
    <property type="entry name" value="TrbI_Ftype"/>
    <property type="match status" value="1"/>
</dbReference>
<evidence type="ECO:0000313" key="2">
    <source>
        <dbReference type="Proteomes" id="UP000254968"/>
    </source>
</evidence>
<dbReference type="AlphaFoldDB" id="A0A378JR69"/>
<dbReference type="EMBL" id="UGNV01000005">
    <property type="protein sequence ID" value="STX55691.1"/>
    <property type="molecule type" value="Genomic_DNA"/>
</dbReference>
<dbReference type="OrthoDB" id="5652058at2"/>
<dbReference type="InterPro" id="IPR014115">
    <property type="entry name" value="TrbI_Ftype"/>
</dbReference>
<evidence type="ECO:0000313" key="1">
    <source>
        <dbReference type="EMBL" id="STX55691.1"/>
    </source>
</evidence>